<dbReference type="InterPro" id="IPR023391">
    <property type="entry name" value="Prot_translocase_SecE_dom_sf"/>
</dbReference>
<keyword evidence="4 10" id="KW-0812">Transmembrane</keyword>
<dbReference type="InterPro" id="IPR001901">
    <property type="entry name" value="Translocase_SecE/Sec61-g"/>
</dbReference>
<name>A3FPQ8_CRYPI</name>
<keyword evidence="5" id="KW-0256">Endoplasmic reticulum</keyword>
<evidence type="ECO:0000256" key="1">
    <source>
        <dbReference type="ARBA" id="ARBA00004389"/>
    </source>
</evidence>
<evidence type="ECO:0000313" key="12">
    <source>
        <dbReference type="Proteomes" id="UP000006726"/>
    </source>
</evidence>
<keyword evidence="8" id="KW-0811">Translocation</keyword>
<keyword evidence="7 10" id="KW-1133">Transmembrane helix</keyword>
<evidence type="ECO:0000256" key="9">
    <source>
        <dbReference type="ARBA" id="ARBA00023136"/>
    </source>
</evidence>
<evidence type="ECO:0000256" key="10">
    <source>
        <dbReference type="SAM" id="Phobius"/>
    </source>
</evidence>
<dbReference type="GO" id="GO:0006886">
    <property type="term" value="P:intracellular protein transport"/>
    <property type="evidence" value="ECO:0007669"/>
    <property type="project" value="InterPro"/>
</dbReference>
<evidence type="ECO:0000313" key="11">
    <source>
        <dbReference type="EMBL" id="EAZ51597.1"/>
    </source>
</evidence>
<dbReference type="GO" id="GO:0006605">
    <property type="term" value="P:protein targeting"/>
    <property type="evidence" value="ECO:0007669"/>
    <property type="project" value="InterPro"/>
</dbReference>
<dbReference type="STRING" id="353152.A3FPQ8"/>
<sequence length="87" mass="9653">ALIFLNMGVPDFLQDKSNPAGYVFQSAQEFALDSIRLVRRCTKPDAKEFRNVAYACTVGFFLMGFIGYSVKLVFIPINNIIMGGQAP</sequence>
<evidence type="ECO:0000256" key="2">
    <source>
        <dbReference type="ARBA" id="ARBA00008274"/>
    </source>
</evidence>
<dbReference type="AlphaFoldDB" id="A3FPQ8"/>
<dbReference type="FunCoup" id="A3FPQ8">
    <property type="interactions" value="221"/>
</dbReference>
<proteinExistence type="inferred from homology"/>
<evidence type="ECO:0000256" key="6">
    <source>
        <dbReference type="ARBA" id="ARBA00022927"/>
    </source>
</evidence>
<accession>A3FPQ8</accession>
<evidence type="ECO:0000256" key="7">
    <source>
        <dbReference type="ARBA" id="ARBA00022989"/>
    </source>
</evidence>
<dbReference type="GeneID" id="3371806"/>
<dbReference type="InterPro" id="IPR008158">
    <property type="entry name" value="Translocase_Sec61-g"/>
</dbReference>
<dbReference type="EMBL" id="AAEE01000001">
    <property type="protein sequence ID" value="EAZ51597.1"/>
    <property type="molecule type" value="Genomic_DNA"/>
</dbReference>
<reference evidence="11 12" key="1">
    <citation type="journal article" date="2004" name="Science">
        <title>Complete genome sequence of the apicomplexan, Cryptosporidium parvum.</title>
        <authorList>
            <person name="Abrahamsen M.S."/>
            <person name="Templeton T.J."/>
            <person name="Enomoto S."/>
            <person name="Abrahante J.E."/>
            <person name="Zhu G."/>
            <person name="Lancto C.A."/>
            <person name="Deng M."/>
            <person name="Liu C."/>
            <person name="Widmer G."/>
            <person name="Tzipori S."/>
            <person name="Buck G.A."/>
            <person name="Xu P."/>
            <person name="Bankier A.T."/>
            <person name="Dear P.H."/>
            <person name="Konfortov B.A."/>
            <person name="Spriggs H.F."/>
            <person name="Iyer L."/>
            <person name="Anantharaman V."/>
            <person name="Aravind L."/>
            <person name="Kapur V."/>
        </authorList>
    </citation>
    <scope>NUCLEOTIDE SEQUENCE [LARGE SCALE GENOMIC DNA]</scope>
    <source>
        <strain evidence="12">Iowa II</strain>
    </source>
</reference>
<keyword evidence="6" id="KW-0653">Protein transport</keyword>
<dbReference type="OMA" id="KPDQKEY"/>
<dbReference type="Gene3D" id="1.20.5.820">
    <property type="entry name" value="Preprotein translocase SecE subunit"/>
    <property type="match status" value="1"/>
</dbReference>
<dbReference type="PANTHER" id="PTHR12309">
    <property type="entry name" value="SEC61 GAMMA SUBUNIT"/>
    <property type="match status" value="1"/>
</dbReference>
<evidence type="ECO:0000256" key="8">
    <source>
        <dbReference type="ARBA" id="ARBA00023010"/>
    </source>
</evidence>
<evidence type="ECO:0000256" key="3">
    <source>
        <dbReference type="ARBA" id="ARBA00022448"/>
    </source>
</evidence>
<dbReference type="GO" id="GO:0005789">
    <property type="term" value="C:endoplasmic reticulum membrane"/>
    <property type="evidence" value="ECO:0007669"/>
    <property type="project" value="UniProtKB-SubCell"/>
</dbReference>
<feature type="transmembrane region" description="Helical" evidence="10">
    <location>
        <begin position="52"/>
        <end position="74"/>
    </location>
</feature>
<feature type="non-terminal residue" evidence="11">
    <location>
        <position position="1"/>
    </location>
</feature>
<dbReference type="Pfam" id="PF00584">
    <property type="entry name" value="SecE"/>
    <property type="match status" value="1"/>
</dbReference>
<dbReference type="OrthoDB" id="2401875at2759"/>
<gene>
    <name evidence="11" type="ORF">cgd7_4210</name>
</gene>
<comment type="similarity">
    <text evidence="2">Belongs to the SecE/SEC61-gamma family.</text>
</comment>
<dbReference type="RefSeq" id="XP_001388404.1">
    <property type="nucleotide sequence ID" value="XM_001388367.1"/>
</dbReference>
<dbReference type="NCBIfam" id="TIGR00327">
    <property type="entry name" value="secE_euk_arch"/>
    <property type="match status" value="1"/>
</dbReference>
<comment type="subcellular location">
    <subcellularLocation>
        <location evidence="1">Endoplasmic reticulum membrane</location>
        <topology evidence="1">Single-pass membrane protein</topology>
    </subcellularLocation>
</comment>
<protein>
    <submittedName>
        <fullName evidence="11">Sec61-gamma subunit of protein translocation complex, putative</fullName>
    </submittedName>
</protein>
<dbReference type="InParanoid" id="A3FPQ8"/>
<evidence type="ECO:0000256" key="5">
    <source>
        <dbReference type="ARBA" id="ARBA00022824"/>
    </source>
</evidence>
<keyword evidence="9 10" id="KW-0472">Membrane</keyword>
<dbReference type="SUPFAM" id="SSF103456">
    <property type="entry name" value="Preprotein translocase SecE subunit"/>
    <property type="match status" value="1"/>
</dbReference>
<dbReference type="Proteomes" id="UP000006726">
    <property type="component" value="Chromosome 7"/>
</dbReference>
<dbReference type="KEGG" id="cpv:cgd7_4210"/>
<dbReference type="HAMAP" id="MF_00422">
    <property type="entry name" value="SecE"/>
    <property type="match status" value="1"/>
</dbReference>
<dbReference type="GO" id="GO:0008320">
    <property type="term" value="F:protein transmembrane transporter activity"/>
    <property type="evidence" value="ECO:0007669"/>
    <property type="project" value="InterPro"/>
</dbReference>
<keyword evidence="3" id="KW-0813">Transport</keyword>
<organism evidence="11 12">
    <name type="scientific">Cryptosporidium parvum (strain Iowa II)</name>
    <dbReference type="NCBI Taxonomy" id="353152"/>
    <lineage>
        <taxon>Eukaryota</taxon>
        <taxon>Sar</taxon>
        <taxon>Alveolata</taxon>
        <taxon>Apicomplexa</taxon>
        <taxon>Conoidasida</taxon>
        <taxon>Coccidia</taxon>
        <taxon>Eucoccidiorida</taxon>
        <taxon>Eimeriorina</taxon>
        <taxon>Cryptosporidiidae</taxon>
        <taxon>Cryptosporidium</taxon>
    </lineage>
</organism>
<evidence type="ECO:0000256" key="4">
    <source>
        <dbReference type="ARBA" id="ARBA00022692"/>
    </source>
</evidence>
<keyword evidence="12" id="KW-1185">Reference proteome</keyword>
<comment type="caution">
    <text evidence="11">The sequence shown here is derived from an EMBL/GenBank/DDBJ whole genome shotgun (WGS) entry which is preliminary data.</text>
</comment>